<dbReference type="Gramene" id="scaffold_105368.1">
    <property type="protein sequence ID" value="scaffold_105368.1"/>
    <property type="gene ID" value="scaffold_105368.1"/>
</dbReference>
<feature type="region of interest" description="Disordered" evidence="2">
    <location>
        <begin position="17"/>
        <end position="74"/>
    </location>
</feature>
<feature type="compositionally biased region" description="Basic and acidic residues" evidence="2">
    <location>
        <begin position="167"/>
        <end position="186"/>
    </location>
</feature>
<accession>D7KN13</accession>
<name>D7KN13_ARALL</name>
<dbReference type="EMBL" id="GL348713">
    <property type="protein sequence ID" value="EFH70783.1"/>
    <property type="molecule type" value="Genomic_DNA"/>
</dbReference>
<evidence type="ECO:0000256" key="2">
    <source>
        <dbReference type="SAM" id="MobiDB-lite"/>
    </source>
</evidence>
<feature type="compositionally biased region" description="Basic and acidic residues" evidence="2">
    <location>
        <begin position="58"/>
        <end position="67"/>
    </location>
</feature>
<dbReference type="STRING" id="81972.D7KN13"/>
<protein>
    <submittedName>
        <fullName evidence="3">Uncharacterized protein</fullName>
    </submittedName>
</protein>
<feature type="region of interest" description="Disordered" evidence="2">
    <location>
        <begin position="439"/>
        <end position="531"/>
    </location>
</feature>
<evidence type="ECO:0000256" key="1">
    <source>
        <dbReference type="SAM" id="Coils"/>
    </source>
</evidence>
<keyword evidence="1" id="KW-0175">Coiled coil</keyword>
<feature type="region of interest" description="Disordered" evidence="2">
    <location>
        <begin position="167"/>
        <end position="208"/>
    </location>
</feature>
<keyword evidence="4" id="KW-1185">Reference proteome</keyword>
<organism evidence="4">
    <name type="scientific">Arabidopsis lyrata subsp. lyrata</name>
    <name type="common">Lyre-leaved rock-cress</name>
    <dbReference type="NCBI Taxonomy" id="81972"/>
    <lineage>
        <taxon>Eukaryota</taxon>
        <taxon>Viridiplantae</taxon>
        <taxon>Streptophyta</taxon>
        <taxon>Embryophyta</taxon>
        <taxon>Tracheophyta</taxon>
        <taxon>Spermatophyta</taxon>
        <taxon>Magnoliopsida</taxon>
        <taxon>eudicotyledons</taxon>
        <taxon>Gunneridae</taxon>
        <taxon>Pentapetalae</taxon>
        <taxon>rosids</taxon>
        <taxon>malvids</taxon>
        <taxon>Brassicales</taxon>
        <taxon>Brassicaceae</taxon>
        <taxon>Camelineae</taxon>
        <taxon>Arabidopsis</taxon>
    </lineage>
</organism>
<feature type="compositionally biased region" description="Basic and acidic residues" evidence="2">
    <location>
        <begin position="379"/>
        <end position="398"/>
    </location>
</feature>
<dbReference type="AlphaFoldDB" id="D7KN13"/>
<evidence type="ECO:0000313" key="4">
    <source>
        <dbReference type="Proteomes" id="UP000008694"/>
    </source>
</evidence>
<feature type="compositionally biased region" description="Basic residues" evidence="2">
    <location>
        <begin position="187"/>
        <end position="199"/>
    </location>
</feature>
<sequence length="531" mass="58000">MVDSGNEKLQIGEVVLANHDLHVTNNNDPSEVAEKKAKKRKSKSSDKSRKKPSVETPTEAKDDEKGEGSGTRMGENQQICDADQEEHVDGHFIDVEASLDLMGTMEQDLQKEVGNADLVMIDDQEKDLEKALMVVDNLLTELNQYTDDVENEGLIVDLVNATSEAIKNETEMGTKEKDGDEEAKSEKPKKKKRSKKGKTPAKEDALVASSSRNAGECVFVTTNIDTRLGVLSDKDDSVSTFRDKICKEHEQCFPSFGKITISALKVRCGGQLYHLVDSLILNIAFPSNDSFLFVDVVSVEEKGIMLTGEAAFSNPKLLERETNDLTIKEALVTQAADKKTRKRKHKTSDSAHANESRKKRSLGDESSDKGEVPTGTIGKDLEKGEKSAATVEQEKDLALVDDEKESHKDDVCLGAIVQAPSAANNLLTAELLDVNQSADVESDKDGVDATSASLPNPRGDKPVINILVLMAPVPNKKGRPKKDADEATTSVKAAKKGRAKKDKQENVEKVVKKSSKKSRKKQSSEVVEEEA</sequence>
<feature type="coiled-coil region" evidence="1">
    <location>
        <begin position="121"/>
        <end position="148"/>
    </location>
</feature>
<reference evidence="4" key="1">
    <citation type="journal article" date="2011" name="Nat. Genet.">
        <title>The Arabidopsis lyrata genome sequence and the basis of rapid genome size change.</title>
        <authorList>
            <person name="Hu T.T."/>
            <person name="Pattyn P."/>
            <person name="Bakker E.G."/>
            <person name="Cao J."/>
            <person name="Cheng J.-F."/>
            <person name="Clark R.M."/>
            <person name="Fahlgren N."/>
            <person name="Fawcett J.A."/>
            <person name="Grimwood J."/>
            <person name="Gundlach H."/>
            <person name="Haberer G."/>
            <person name="Hollister J.D."/>
            <person name="Ossowski S."/>
            <person name="Ottilar R.P."/>
            <person name="Salamov A.A."/>
            <person name="Schneeberger K."/>
            <person name="Spannagl M."/>
            <person name="Wang X."/>
            <person name="Yang L."/>
            <person name="Nasrallah M.E."/>
            <person name="Bergelson J."/>
            <person name="Carrington J.C."/>
            <person name="Gaut B.S."/>
            <person name="Schmutz J."/>
            <person name="Mayer K.F.X."/>
            <person name="Van de Peer Y."/>
            <person name="Grigoriev I.V."/>
            <person name="Nordborg M."/>
            <person name="Weigel D."/>
            <person name="Guo Y.-L."/>
        </authorList>
    </citation>
    <scope>NUCLEOTIDE SEQUENCE [LARGE SCALE GENOMIC DNA]</scope>
    <source>
        <strain evidence="4">cv. MN47</strain>
    </source>
</reference>
<feature type="region of interest" description="Disordered" evidence="2">
    <location>
        <begin position="336"/>
        <end position="404"/>
    </location>
</feature>
<evidence type="ECO:0000313" key="3">
    <source>
        <dbReference type="EMBL" id="EFH70783.1"/>
    </source>
</evidence>
<feature type="compositionally biased region" description="Basic residues" evidence="2">
    <location>
        <begin position="512"/>
        <end position="521"/>
    </location>
</feature>
<feature type="compositionally biased region" description="Basic and acidic residues" evidence="2">
    <location>
        <begin position="502"/>
        <end position="511"/>
    </location>
</feature>
<dbReference type="Proteomes" id="UP000008694">
    <property type="component" value="Unassembled WGS sequence"/>
</dbReference>
<gene>
    <name evidence="3" type="ORF">ARALYDRAFT_892574</name>
</gene>
<dbReference type="HOGENOM" id="CLU_513260_0_0_1"/>
<feature type="compositionally biased region" description="Basic and acidic residues" evidence="2">
    <location>
        <begin position="347"/>
        <end position="371"/>
    </location>
</feature>
<proteinExistence type="predicted"/>